<dbReference type="PANTHER" id="PTHR48228">
    <property type="entry name" value="SUCCINYL-COA--D-CITRAMALATE COA-TRANSFERASE"/>
    <property type="match status" value="1"/>
</dbReference>
<sequence>MTDHWRESGLATLTGRADGPALKPPHPTVPVARRCASQMRAVGGGELIADPAVLLTERAAFRGHTRNGRISVGGTCRLMRAVDGWVAVSCARPSDADLVAAVTGAPAETSPWETLETWCSTRKAEEIVARTGLLGLAASRLGERAPTRLDERALTSPLPDPRMDGRDLTGSLVVDFSALWAGPLCAHLLQLAGAAVVKVETPTRPDGARRGHRGFYDLLHAGQRSVVLDPERSSELRDLQSLVRRADVVIEASRPRALARWGLDADSAAGSGTIWVSITAYGRACDRVGFGDDVAAAAGLVAWDPETREPVFCGDAIADPLTGLYAAHQAMSALARRRGALLDIAMVDVARWAASPSWRSQAKPVENAPGLPAPRTAPGIASESGEDTEVVLSELGIRQCS</sequence>
<dbReference type="OrthoDB" id="4909260at2"/>
<protein>
    <submittedName>
        <fullName evidence="2">CoA transferase</fullName>
    </submittedName>
</protein>
<dbReference type="InterPro" id="IPR003673">
    <property type="entry name" value="CoA-Trfase_fam_III"/>
</dbReference>
<keyword evidence="2" id="KW-0808">Transferase</keyword>
<dbReference type="InterPro" id="IPR050509">
    <property type="entry name" value="CoA-transferase_III"/>
</dbReference>
<dbReference type="AlphaFoldDB" id="A0A6H9YJJ3"/>
<accession>A0A6H9YJJ3</accession>
<dbReference type="Gene3D" id="3.40.50.10540">
    <property type="entry name" value="Crotonobetainyl-coa:carnitine coa-transferase, domain 1"/>
    <property type="match status" value="1"/>
</dbReference>
<name>A0A6H9YJJ3_9ACTN</name>
<dbReference type="Proteomes" id="UP000468735">
    <property type="component" value="Unassembled WGS sequence"/>
</dbReference>
<organism evidence="2 3">
    <name type="scientific">Actinomadura rudentiformis</name>
    <dbReference type="NCBI Taxonomy" id="359158"/>
    <lineage>
        <taxon>Bacteria</taxon>
        <taxon>Bacillati</taxon>
        <taxon>Actinomycetota</taxon>
        <taxon>Actinomycetes</taxon>
        <taxon>Streptosporangiales</taxon>
        <taxon>Thermomonosporaceae</taxon>
        <taxon>Actinomadura</taxon>
    </lineage>
</organism>
<dbReference type="SUPFAM" id="SSF89796">
    <property type="entry name" value="CoA-transferase family III (CaiB/BaiF)"/>
    <property type="match status" value="1"/>
</dbReference>
<dbReference type="PANTHER" id="PTHR48228:SF5">
    <property type="entry name" value="ALPHA-METHYLACYL-COA RACEMASE"/>
    <property type="match status" value="1"/>
</dbReference>
<keyword evidence="3" id="KW-1185">Reference proteome</keyword>
<dbReference type="InterPro" id="IPR023606">
    <property type="entry name" value="CoA-Trfase_III_dom_1_sf"/>
</dbReference>
<dbReference type="GO" id="GO:0016740">
    <property type="term" value="F:transferase activity"/>
    <property type="evidence" value="ECO:0007669"/>
    <property type="project" value="UniProtKB-KW"/>
</dbReference>
<evidence type="ECO:0000256" key="1">
    <source>
        <dbReference type="SAM" id="MobiDB-lite"/>
    </source>
</evidence>
<reference evidence="2 3" key="1">
    <citation type="submission" date="2019-09" db="EMBL/GenBank/DDBJ databases">
        <title>Actinomadura physcomitrii sp. nov., a novel actinomycete isolated from moss [Physcomitrium sphaericum (Ludw) Fuernr].</title>
        <authorList>
            <person name="Zhuang X."/>
            <person name="Liu C."/>
        </authorList>
    </citation>
    <scope>NUCLEOTIDE SEQUENCE [LARGE SCALE GENOMIC DNA]</scope>
    <source>
        <strain evidence="2 3">HMC1</strain>
    </source>
</reference>
<comment type="caution">
    <text evidence="2">The sequence shown here is derived from an EMBL/GenBank/DDBJ whole genome shotgun (WGS) entry which is preliminary data.</text>
</comment>
<proteinExistence type="predicted"/>
<evidence type="ECO:0000313" key="2">
    <source>
        <dbReference type="EMBL" id="KAB2341535.1"/>
    </source>
</evidence>
<feature type="region of interest" description="Disordered" evidence="1">
    <location>
        <begin position="1"/>
        <end position="27"/>
    </location>
</feature>
<gene>
    <name evidence="2" type="ORF">F8566_41060</name>
</gene>
<feature type="region of interest" description="Disordered" evidence="1">
    <location>
        <begin position="361"/>
        <end position="387"/>
    </location>
</feature>
<dbReference type="EMBL" id="WBMT01000025">
    <property type="protein sequence ID" value="KAB2341535.1"/>
    <property type="molecule type" value="Genomic_DNA"/>
</dbReference>
<dbReference type="Pfam" id="PF02515">
    <property type="entry name" value="CoA_transf_3"/>
    <property type="match status" value="1"/>
</dbReference>
<evidence type="ECO:0000313" key="3">
    <source>
        <dbReference type="Proteomes" id="UP000468735"/>
    </source>
</evidence>